<dbReference type="RefSeq" id="WP_142455317.1">
    <property type="nucleotide sequence ID" value="NZ_FXTP01000013.1"/>
</dbReference>
<keyword evidence="3" id="KW-1185">Reference proteome</keyword>
<evidence type="ECO:0008006" key="4">
    <source>
        <dbReference type="Google" id="ProtNLM"/>
    </source>
</evidence>
<feature type="transmembrane region" description="Helical" evidence="1">
    <location>
        <begin position="64"/>
        <end position="82"/>
    </location>
</feature>
<evidence type="ECO:0000313" key="2">
    <source>
        <dbReference type="EMBL" id="SMO85804.1"/>
    </source>
</evidence>
<keyword evidence="1" id="KW-0812">Transmembrane</keyword>
<dbReference type="OrthoDB" id="675873at2"/>
<reference evidence="2 3" key="1">
    <citation type="submission" date="2017-05" db="EMBL/GenBank/DDBJ databases">
        <authorList>
            <person name="Varghese N."/>
            <person name="Submissions S."/>
        </authorList>
    </citation>
    <scope>NUCLEOTIDE SEQUENCE [LARGE SCALE GENOMIC DNA]</scope>
    <source>
        <strain evidence="2 3">DSM 21985</strain>
    </source>
</reference>
<evidence type="ECO:0000313" key="3">
    <source>
        <dbReference type="Proteomes" id="UP000317557"/>
    </source>
</evidence>
<dbReference type="Proteomes" id="UP000317557">
    <property type="component" value="Unassembled WGS sequence"/>
</dbReference>
<dbReference type="EMBL" id="FXTP01000013">
    <property type="protein sequence ID" value="SMO85804.1"/>
    <property type="molecule type" value="Genomic_DNA"/>
</dbReference>
<feature type="transmembrane region" description="Helical" evidence="1">
    <location>
        <begin position="192"/>
        <end position="212"/>
    </location>
</feature>
<proteinExistence type="predicted"/>
<dbReference type="AlphaFoldDB" id="A0A521EPG5"/>
<keyword evidence="1" id="KW-1133">Transmembrane helix</keyword>
<evidence type="ECO:0000256" key="1">
    <source>
        <dbReference type="SAM" id="Phobius"/>
    </source>
</evidence>
<organism evidence="2 3">
    <name type="scientific">Gracilimonas mengyeensis</name>
    <dbReference type="NCBI Taxonomy" id="1302730"/>
    <lineage>
        <taxon>Bacteria</taxon>
        <taxon>Pseudomonadati</taxon>
        <taxon>Balneolota</taxon>
        <taxon>Balneolia</taxon>
        <taxon>Balneolales</taxon>
        <taxon>Balneolaceae</taxon>
        <taxon>Gracilimonas</taxon>
    </lineage>
</organism>
<feature type="transmembrane region" description="Helical" evidence="1">
    <location>
        <begin position="162"/>
        <end position="186"/>
    </location>
</feature>
<keyword evidence="1" id="KW-0472">Membrane</keyword>
<sequence length="258" mass="30282">MDNSTESEKEKSTTTKHPGFFEDILSGVLNLDRGLPATIWAMIKAPKAVIDDYFHEREKFTNPFRYTIILTTVATFVATYFMDYSEMYHNAMEMGAGEEMDVLITDLSEKIPSFEWQLFFDRMILISVAITEKFIQITYLFMYAPILALYSYLFFKKKHPRFLHHFVMVVYMISTYSLATIIYMPFVDVENFFNWVVYLFGIPLQMAYIYWVMYNYLDVSGWGEHIKVILTGILGYVTFSILMTLLMYGGAFIWTLYG</sequence>
<accession>A0A521EPG5</accession>
<gene>
    <name evidence="2" type="ORF">SAMN06265219_11310</name>
</gene>
<protein>
    <recommendedName>
        <fullName evidence="4">Yip1 domain-containing protein</fullName>
    </recommendedName>
</protein>
<name>A0A521EPG5_9BACT</name>
<feature type="transmembrane region" description="Helical" evidence="1">
    <location>
        <begin position="233"/>
        <end position="257"/>
    </location>
</feature>
<feature type="transmembrane region" description="Helical" evidence="1">
    <location>
        <begin position="134"/>
        <end position="155"/>
    </location>
</feature>